<dbReference type="InterPro" id="IPR037185">
    <property type="entry name" value="EmrE-like"/>
</dbReference>
<gene>
    <name evidence="3" type="ORF">A2008_08280</name>
</gene>
<dbReference type="AlphaFoldDB" id="A0A1F7X0I0"/>
<dbReference type="PANTHER" id="PTHR22911">
    <property type="entry name" value="ACYL-MALONYL CONDENSING ENZYME-RELATED"/>
    <property type="match status" value="1"/>
</dbReference>
<evidence type="ECO:0000313" key="3">
    <source>
        <dbReference type="EMBL" id="OGM08582.1"/>
    </source>
</evidence>
<accession>A0A1F7X0I0</accession>
<dbReference type="GO" id="GO:0016020">
    <property type="term" value="C:membrane"/>
    <property type="evidence" value="ECO:0007669"/>
    <property type="project" value="InterPro"/>
</dbReference>
<feature type="transmembrane region" description="Helical" evidence="1">
    <location>
        <begin position="153"/>
        <end position="172"/>
    </location>
</feature>
<evidence type="ECO:0000259" key="2">
    <source>
        <dbReference type="Pfam" id="PF00892"/>
    </source>
</evidence>
<dbReference type="Pfam" id="PF00892">
    <property type="entry name" value="EamA"/>
    <property type="match status" value="2"/>
</dbReference>
<protein>
    <recommendedName>
        <fullName evidence="2">EamA domain-containing protein</fullName>
    </recommendedName>
</protein>
<dbReference type="Proteomes" id="UP000178735">
    <property type="component" value="Unassembled WGS sequence"/>
</dbReference>
<sequence length="284" mass="31477">MLLAYLALVARIFLLGYEKILVKKMGAGSENSAATFLYFLSSTAFILPLIFFIRPAENYSLVVYVAISSFIYCIAFLFYVKSISIGEVSLVSPLYNFNVIFLLVTAAVFLGEKITIMKVSGVLVLLYGASLLNRQKSLWLSISAMAKDRACRLMLICSFFMAIGRTIDGFFIKSFDPLLYAILIYSFMSAFLLVYVLYDGQLKAARDLYYSRKAVTLTAGAVNAYTYLFLLYAITKIDVSVAEPASMLSMVVTVILSHFMLGENIKGRLAGVLVIIAGSWALFV</sequence>
<evidence type="ECO:0000313" key="4">
    <source>
        <dbReference type="Proteomes" id="UP000178735"/>
    </source>
</evidence>
<keyword evidence="1" id="KW-0472">Membrane</keyword>
<proteinExistence type="predicted"/>
<feature type="transmembrane region" description="Helical" evidence="1">
    <location>
        <begin position="178"/>
        <end position="198"/>
    </location>
</feature>
<dbReference type="InterPro" id="IPR000620">
    <property type="entry name" value="EamA_dom"/>
</dbReference>
<dbReference type="EMBL" id="MGFH01000008">
    <property type="protein sequence ID" value="OGM08582.1"/>
    <property type="molecule type" value="Genomic_DNA"/>
</dbReference>
<keyword evidence="1" id="KW-1133">Transmembrane helix</keyword>
<reference evidence="3 4" key="1">
    <citation type="journal article" date="2016" name="Nat. Commun.">
        <title>Thousands of microbial genomes shed light on interconnected biogeochemical processes in an aquifer system.</title>
        <authorList>
            <person name="Anantharaman K."/>
            <person name="Brown C.T."/>
            <person name="Hug L.A."/>
            <person name="Sharon I."/>
            <person name="Castelle C.J."/>
            <person name="Probst A.J."/>
            <person name="Thomas B.C."/>
            <person name="Singh A."/>
            <person name="Wilkins M.J."/>
            <person name="Karaoz U."/>
            <person name="Brodie E.L."/>
            <person name="Williams K.H."/>
            <person name="Hubbard S.S."/>
            <person name="Banfield J.F."/>
        </authorList>
    </citation>
    <scope>NUCLEOTIDE SEQUENCE [LARGE SCALE GENOMIC DNA]</scope>
</reference>
<feature type="transmembrane region" description="Helical" evidence="1">
    <location>
        <begin position="214"/>
        <end position="235"/>
    </location>
</feature>
<feature type="transmembrane region" description="Helical" evidence="1">
    <location>
        <begin position="92"/>
        <end position="110"/>
    </location>
</feature>
<feature type="transmembrane region" description="Helical" evidence="1">
    <location>
        <begin position="267"/>
        <end position="283"/>
    </location>
</feature>
<feature type="domain" description="EamA" evidence="2">
    <location>
        <begin position="153"/>
        <end position="282"/>
    </location>
</feature>
<keyword evidence="1" id="KW-0812">Transmembrane</keyword>
<organism evidence="3 4">
    <name type="scientific">Candidatus Wallbacteria bacterium GWC2_49_35</name>
    <dbReference type="NCBI Taxonomy" id="1817813"/>
    <lineage>
        <taxon>Bacteria</taxon>
        <taxon>Candidatus Walliibacteriota</taxon>
    </lineage>
</organism>
<feature type="transmembrane region" description="Helical" evidence="1">
    <location>
        <begin position="59"/>
        <end position="80"/>
    </location>
</feature>
<dbReference type="PANTHER" id="PTHR22911:SF137">
    <property type="entry name" value="SOLUTE CARRIER FAMILY 35 MEMBER G2-RELATED"/>
    <property type="match status" value="1"/>
</dbReference>
<feature type="transmembrane region" description="Helical" evidence="1">
    <location>
        <begin position="34"/>
        <end position="53"/>
    </location>
</feature>
<feature type="transmembrane region" description="Helical" evidence="1">
    <location>
        <begin position="241"/>
        <end position="260"/>
    </location>
</feature>
<evidence type="ECO:0000256" key="1">
    <source>
        <dbReference type="SAM" id="Phobius"/>
    </source>
</evidence>
<name>A0A1F7X0I0_9BACT</name>
<comment type="caution">
    <text evidence="3">The sequence shown here is derived from an EMBL/GenBank/DDBJ whole genome shotgun (WGS) entry which is preliminary data.</text>
</comment>
<feature type="domain" description="EamA" evidence="2">
    <location>
        <begin position="4"/>
        <end position="133"/>
    </location>
</feature>
<dbReference type="SUPFAM" id="SSF103481">
    <property type="entry name" value="Multidrug resistance efflux transporter EmrE"/>
    <property type="match status" value="2"/>
</dbReference>
<dbReference type="Gene3D" id="1.10.3730.20">
    <property type="match status" value="2"/>
</dbReference>
<dbReference type="STRING" id="1817813.A2008_08280"/>